<dbReference type="InterPro" id="IPR033479">
    <property type="entry name" value="dCache_1"/>
</dbReference>
<comment type="catalytic activity">
    <reaction evidence="1">
        <text>ATP + protein L-histidine = ADP + protein N-phospho-L-histidine.</text>
        <dbReference type="EC" id="2.7.13.3"/>
    </reaction>
</comment>
<evidence type="ECO:0000259" key="15">
    <source>
        <dbReference type="PROSITE" id="PS50109"/>
    </source>
</evidence>
<dbReference type="GO" id="GO:0005524">
    <property type="term" value="F:ATP binding"/>
    <property type="evidence" value="ECO:0007669"/>
    <property type="project" value="UniProtKB-KW"/>
</dbReference>
<gene>
    <name evidence="17" type="ORF">HH215_34175</name>
</gene>
<feature type="domain" description="HAMP" evidence="16">
    <location>
        <begin position="319"/>
        <end position="371"/>
    </location>
</feature>
<reference evidence="17 18" key="1">
    <citation type="submission" date="2020-04" db="EMBL/GenBank/DDBJ databases">
        <title>Genome sequencing of novel species.</title>
        <authorList>
            <person name="Heo J."/>
            <person name="Kim S.-J."/>
            <person name="Kim J.-S."/>
            <person name="Hong S.-B."/>
            <person name="Kwon S.-W."/>
        </authorList>
    </citation>
    <scope>NUCLEOTIDE SEQUENCE [LARGE SCALE GENOMIC DNA]</scope>
    <source>
        <strain evidence="17 18">MFER-1</strain>
    </source>
</reference>
<keyword evidence="11 14" id="KW-1133">Transmembrane helix</keyword>
<evidence type="ECO:0000256" key="4">
    <source>
        <dbReference type="ARBA" id="ARBA00022475"/>
    </source>
</evidence>
<dbReference type="PRINTS" id="PR00344">
    <property type="entry name" value="BCTRLSENSOR"/>
</dbReference>
<dbReference type="Gene3D" id="3.30.565.10">
    <property type="entry name" value="Histidine kinase-like ATPase, C-terminal domain"/>
    <property type="match status" value="1"/>
</dbReference>
<dbReference type="AlphaFoldDB" id="A0A7Z2VQR3"/>
<accession>A0A7Z2VQR3</accession>
<feature type="transmembrane region" description="Helical" evidence="14">
    <location>
        <begin position="21"/>
        <end position="39"/>
    </location>
</feature>
<evidence type="ECO:0000256" key="5">
    <source>
        <dbReference type="ARBA" id="ARBA00022553"/>
    </source>
</evidence>
<evidence type="ECO:0000256" key="2">
    <source>
        <dbReference type="ARBA" id="ARBA00004651"/>
    </source>
</evidence>
<dbReference type="PANTHER" id="PTHR34220">
    <property type="entry name" value="SENSOR HISTIDINE KINASE YPDA"/>
    <property type="match status" value="1"/>
</dbReference>
<dbReference type="InterPro" id="IPR050640">
    <property type="entry name" value="Bact_2-comp_sensor_kinase"/>
</dbReference>
<protein>
    <recommendedName>
        <fullName evidence="3">histidine kinase</fullName>
        <ecNumber evidence="3">2.7.13.3</ecNumber>
    </recommendedName>
</protein>
<dbReference type="Gene3D" id="6.10.340.10">
    <property type="match status" value="1"/>
</dbReference>
<feature type="domain" description="Histidine kinase" evidence="15">
    <location>
        <begin position="369"/>
        <end position="588"/>
    </location>
</feature>
<keyword evidence="4" id="KW-1003">Cell membrane</keyword>
<keyword evidence="12" id="KW-0902">Two-component regulatory system</keyword>
<dbReference type="InterPro" id="IPR010559">
    <property type="entry name" value="Sig_transdc_His_kin_internal"/>
</dbReference>
<dbReference type="PROSITE" id="PS50885">
    <property type="entry name" value="HAMP"/>
    <property type="match status" value="1"/>
</dbReference>
<evidence type="ECO:0000313" key="18">
    <source>
        <dbReference type="Proteomes" id="UP000502248"/>
    </source>
</evidence>
<dbReference type="KEGG" id="cheb:HH215_34175"/>
<dbReference type="InterPro" id="IPR003660">
    <property type="entry name" value="HAMP_dom"/>
</dbReference>
<feature type="transmembrane region" description="Helical" evidence="14">
    <location>
        <begin position="298"/>
        <end position="317"/>
    </location>
</feature>
<evidence type="ECO:0000256" key="14">
    <source>
        <dbReference type="SAM" id="Phobius"/>
    </source>
</evidence>
<proteinExistence type="predicted"/>
<dbReference type="InterPro" id="IPR036890">
    <property type="entry name" value="HATPase_C_sf"/>
</dbReference>
<sequence length="593" mass="67314">MIKSKLTSWNSSLQNKLLFSYSLVILIPLLILGSILYMTTISVTQTQTQENRLLEMKLLSQNLQEYFNSLELYSRVIYTGEIQQLLNKGLPTDIIEQTRWKSSLFQQFAEWYGYMGIKSEIHNVTIVTKDGTMIQRDPLYIGETFADQPWYTQALALQGEVQVAGPFKRSYFIPSSSASPYTFSLVRKINNTTGNANLGGIVIDISVMDIYRLLSGLKLTNVIILNGDNEIVYSSAIERIGLKWAEGGGIHGNSSGWMDIEGRRMFVSSTYSDVTGWRFVTLDPLSSIQSNSNKYRDITIGIGFFALIIALVISNYVSRRITQPIRTLQEKMKKVQAGDFNIQLDVQSTDEVGQLTRSFNRMTEEIHTLVHHVYKSEITRKEAQLKALHSQINPHFLYNTLDSMNAIAVIEEVPLLSRMAKMLSEMFRYSISSGEQVVPLREELKQVVRYVEIQQIRYDDKFSLIVSIPEHLLAYRIPKLTLQPIVENAIYHGLEMIPGEGRIEISGYETDDYTVIEVSDNGQGITPDELADIQRHLRHRETKSVSEHIGLANVQERIELHYGPDCGISLKSEHGKGTTVTYKLPKIEKDATS</sequence>
<dbReference type="Pfam" id="PF02743">
    <property type="entry name" value="dCache_1"/>
    <property type="match status" value="1"/>
</dbReference>
<dbReference type="Pfam" id="PF02518">
    <property type="entry name" value="HATPase_c"/>
    <property type="match status" value="1"/>
</dbReference>
<keyword evidence="10" id="KW-0067">ATP-binding</keyword>
<dbReference type="PANTHER" id="PTHR34220:SF11">
    <property type="entry name" value="SENSOR PROTEIN KINASE HPTS"/>
    <property type="match status" value="1"/>
</dbReference>
<dbReference type="SMART" id="SM00304">
    <property type="entry name" value="HAMP"/>
    <property type="match status" value="1"/>
</dbReference>
<evidence type="ECO:0000256" key="10">
    <source>
        <dbReference type="ARBA" id="ARBA00022840"/>
    </source>
</evidence>
<organism evidence="17 18">
    <name type="scientific">Cohnella herbarum</name>
    <dbReference type="NCBI Taxonomy" id="2728023"/>
    <lineage>
        <taxon>Bacteria</taxon>
        <taxon>Bacillati</taxon>
        <taxon>Bacillota</taxon>
        <taxon>Bacilli</taxon>
        <taxon>Bacillales</taxon>
        <taxon>Paenibacillaceae</taxon>
        <taxon>Cohnella</taxon>
    </lineage>
</organism>
<dbReference type="InterPro" id="IPR003594">
    <property type="entry name" value="HATPase_dom"/>
</dbReference>
<evidence type="ECO:0000256" key="9">
    <source>
        <dbReference type="ARBA" id="ARBA00022777"/>
    </source>
</evidence>
<evidence type="ECO:0000256" key="6">
    <source>
        <dbReference type="ARBA" id="ARBA00022679"/>
    </source>
</evidence>
<evidence type="ECO:0000256" key="8">
    <source>
        <dbReference type="ARBA" id="ARBA00022741"/>
    </source>
</evidence>
<keyword evidence="9 17" id="KW-0418">Kinase</keyword>
<keyword evidence="13 14" id="KW-0472">Membrane</keyword>
<dbReference type="GO" id="GO:0000155">
    <property type="term" value="F:phosphorelay sensor kinase activity"/>
    <property type="evidence" value="ECO:0007669"/>
    <property type="project" value="InterPro"/>
</dbReference>
<dbReference type="InterPro" id="IPR005467">
    <property type="entry name" value="His_kinase_dom"/>
</dbReference>
<evidence type="ECO:0000256" key="3">
    <source>
        <dbReference type="ARBA" id="ARBA00012438"/>
    </source>
</evidence>
<comment type="subcellular location">
    <subcellularLocation>
        <location evidence="2">Cell membrane</location>
        <topology evidence="2">Multi-pass membrane protein</topology>
    </subcellularLocation>
</comment>
<dbReference type="CDD" id="cd06225">
    <property type="entry name" value="HAMP"/>
    <property type="match status" value="1"/>
</dbReference>
<evidence type="ECO:0000256" key="13">
    <source>
        <dbReference type="ARBA" id="ARBA00023136"/>
    </source>
</evidence>
<dbReference type="InterPro" id="IPR004358">
    <property type="entry name" value="Sig_transdc_His_kin-like_C"/>
</dbReference>
<keyword evidence="6" id="KW-0808">Transferase</keyword>
<evidence type="ECO:0000256" key="7">
    <source>
        <dbReference type="ARBA" id="ARBA00022692"/>
    </source>
</evidence>
<dbReference type="Pfam" id="PF06580">
    <property type="entry name" value="His_kinase"/>
    <property type="match status" value="1"/>
</dbReference>
<keyword evidence="18" id="KW-1185">Reference proteome</keyword>
<evidence type="ECO:0000256" key="11">
    <source>
        <dbReference type="ARBA" id="ARBA00022989"/>
    </source>
</evidence>
<dbReference type="EMBL" id="CP051680">
    <property type="protein sequence ID" value="QJD87746.1"/>
    <property type="molecule type" value="Genomic_DNA"/>
</dbReference>
<dbReference type="RefSeq" id="WP_169283988.1">
    <property type="nucleotide sequence ID" value="NZ_CP051680.1"/>
</dbReference>
<keyword evidence="8" id="KW-0547">Nucleotide-binding</keyword>
<dbReference type="SUPFAM" id="SSF55874">
    <property type="entry name" value="ATPase domain of HSP90 chaperone/DNA topoisomerase II/histidine kinase"/>
    <property type="match status" value="1"/>
</dbReference>
<dbReference type="Proteomes" id="UP000502248">
    <property type="component" value="Chromosome"/>
</dbReference>
<dbReference type="Pfam" id="PF00672">
    <property type="entry name" value="HAMP"/>
    <property type="match status" value="1"/>
</dbReference>
<evidence type="ECO:0000256" key="12">
    <source>
        <dbReference type="ARBA" id="ARBA00023012"/>
    </source>
</evidence>
<evidence type="ECO:0000259" key="16">
    <source>
        <dbReference type="PROSITE" id="PS50885"/>
    </source>
</evidence>
<evidence type="ECO:0000256" key="1">
    <source>
        <dbReference type="ARBA" id="ARBA00000085"/>
    </source>
</evidence>
<dbReference type="SUPFAM" id="SSF158472">
    <property type="entry name" value="HAMP domain-like"/>
    <property type="match status" value="1"/>
</dbReference>
<dbReference type="PROSITE" id="PS50109">
    <property type="entry name" value="HIS_KIN"/>
    <property type="match status" value="1"/>
</dbReference>
<keyword evidence="7 14" id="KW-0812">Transmembrane</keyword>
<dbReference type="GO" id="GO:0005886">
    <property type="term" value="C:plasma membrane"/>
    <property type="evidence" value="ECO:0007669"/>
    <property type="project" value="UniProtKB-SubCell"/>
</dbReference>
<keyword evidence="5" id="KW-0597">Phosphoprotein</keyword>
<name>A0A7Z2VQR3_9BACL</name>
<evidence type="ECO:0000313" key="17">
    <source>
        <dbReference type="EMBL" id="QJD87746.1"/>
    </source>
</evidence>
<dbReference type="SMART" id="SM00387">
    <property type="entry name" value="HATPase_c"/>
    <property type="match status" value="1"/>
</dbReference>
<dbReference type="EC" id="2.7.13.3" evidence="3"/>